<proteinExistence type="predicted"/>
<dbReference type="AlphaFoldDB" id="A0A0G1E409"/>
<protein>
    <recommendedName>
        <fullName evidence="5">Cohesin domain-containing protein</fullName>
    </recommendedName>
</protein>
<dbReference type="Gene3D" id="2.60.40.680">
    <property type="match status" value="1"/>
</dbReference>
<comment type="caution">
    <text evidence="3">The sequence shown here is derived from an EMBL/GenBank/DDBJ whole genome shotgun (WGS) entry which is preliminary data.</text>
</comment>
<dbReference type="Proteomes" id="UP000034785">
    <property type="component" value="Unassembled WGS sequence"/>
</dbReference>
<dbReference type="EMBL" id="LCEJ01000057">
    <property type="protein sequence ID" value="KKS69333.1"/>
    <property type="molecule type" value="Genomic_DNA"/>
</dbReference>
<organism evidence="3 4">
    <name type="scientific">Candidatus Daviesbacteria bacterium GW2011_GWA2_42_7</name>
    <dbReference type="NCBI Taxonomy" id="1618425"/>
    <lineage>
        <taxon>Bacteria</taxon>
        <taxon>Candidatus Daviesiibacteriota</taxon>
    </lineage>
</organism>
<evidence type="ECO:0000313" key="3">
    <source>
        <dbReference type="EMBL" id="KKS69333.1"/>
    </source>
</evidence>
<keyword evidence="2" id="KW-0472">Membrane</keyword>
<feature type="compositionally biased region" description="Gly residues" evidence="1">
    <location>
        <begin position="110"/>
        <end position="120"/>
    </location>
</feature>
<keyword evidence="2" id="KW-1133">Transmembrane helix</keyword>
<feature type="non-terminal residue" evidence="3">
    <location>
        <position position="1"/>
    </location>
</feature>
<keyword evidence="2" id="KW-0812">Transmembrane</keyword>
<sequence length="170" mass="16955">VRSGTIYSDYPGNIIDTANGKVTVSGLASVSSPFSGAGTLATIDFTVLETAPAGVTKVRFDFDPADKAKTTDSNVVERGTIADILSFVSDGNYTVGSGSCTVTPTPTPIGTGGSSFGKGGPITTPSAAPKKTIDDFTGNGTKGGIETPTVVLGATGLFLTILGILGAAFL</sequence>
<evidence type="ECO:0008006" key="5">
    <source>
        <dbReference type="Google" id="ProtNLM"/>
    </source>
</evidence>
<name>A0A0G1E409_9BACT</name>
<reference evidence="3 4" key="1">
    <citation type="journal article" date="2015" name="Nature">
        <title>rRNA introns, odd ribosomes, and small enigmatic genomes across a large radiation of phyla.</title>
        <authorList>
            <person name="Brown C.T."/>
            <person name="Hug L.A."/>
            <person name="Thomas B.C."/>
            <person name="Sharon I."/>
            <person name="Castelle C.J."/>
            <person name="Singh A."/>
            <person name="Wilkins M.J."/>
            <person name="Williams K.H."/>
            <person name="Banfield J.F."/>
        </authorList>
    </citation>
    <scope>NUCLEOTIDE SEQUENCE [LARGE SCALE GENOMIC DNA]</scope>
</reference>
<evidence type="ECO:0000256" key="1">
    <source>
        <dbReference type="SAM" id="MobiDB-lite"/>
    </source>
</evidence>
<feature type="transmembrane region" description="Helical" evidence="2">
    <location>
        <begin position="150"/>
        <end position="169"/>
    </location>
</feature>
<feature type="region of interest" description="Disordered" evidence="1">
    <location>
        <begin position="104"/>
        <end position="131"/>
    </location>
</feature>
<evidence type="ECO:0000256" key="2">
    <source>
        <dbReference type="SAM" id="Phobius"/>
    </source>
</evidence>
<evidence type="ECO:0000313" key="4">
    <source>
        <dbReference type="Proteomes" id="UP000034785"/>
    </source>
</evidence>
<accession>A0A0G1E409</accession>
<gene>
    <name evidence="3" type="ORF">UV41_C0057G0007</name>
</gene>